<feature type="compositionally biased region" description="Polar residues" evidence="1">
    <location>
        <begin position="127"/>
        <end position="144"/>
    </location>
</feature>
<gene>
    <name evidence="2" type="ORF">HYFRA_00009931</name>
</gene>
<dbReference type="PANTHER" id="PTHR42749:SF8">
    <property type="entry name" value="HSP70 FAMILY PROTEIN (AFU_ORTHOLOGUE AFUA_3G13740)"/>
    <property type="match status" value="1"/>
</dbReference>
<name>A0A9N9L3U5_9HELO</name>
<feature type="region of interest" description="Disordered" evidence="1">
    <location>
        <begin position="21"/>
        <end position="168"/>
    </location>
</feature>
<dbReference type="Gene3D" id="3.90.640.10">
    <property type="entry name" value="Actin, Chain A, domain 4"/>
    <property type="match status" value="1"/>
</dbReference>
<keyword evidence="3" id="KW-1185">Reference proteome</keyword>
<accession>A0A9N9L3U5</accession>
<dbReference type="AlphaFoldDB" id="A0A9N9L3U5"/>
<feature type="compositionally biased region" description="Polar residues" evidence="1">
    <location>
        <begin position="151"/>
        <end position="160"/>
    </location>
</feature>
<organism evidence="2 3">
    <name type="scientific">Hymenoscyphus fraxineus</name>
    <dbReference type="NCBI Taxonomy" id="746836"/>
    <lineage>
        <taxon>Eukaryota</taxon>
        <taxon>Fungi</taxon>
        <taxon>Dikarya</taxon>
        <taxon>Ascomycota</taxon>
        <taxon>Pezizomycotina</taxon>
        <taxon>Leotiomycetes</taxon>
        <taxon>Helotiales</taxon>
        <taxon>Helotiaceae</taxon>
        <taxon>Hymenoscyphus</taxon>
    </lineage>
</organism>
<feature type="compositionally biased region" description="Low complexity" evidence="1">
    <location>
        <begin position="59"/>
        <end position="68"/>
    </location>
</feature>
<feature type="compositionally biased region" description="Basic residues" evidence="1">
    <location>
        <begin position="99"/>
        <end position="110"/>
    </location>
</feature>
<feature type="region of interest" description="Disordered" evidence="1">
    <location>
        <begin position="262"/>
        <end position="282"/>
    </location>
</feature>
<evidence type="ECO:0000256" key="1">
    <source>
        <dbReference type="SAM" id="MobiDB-lite"/>
    </source>
</evidence>
<dbReference type="PANTHER" id="PTHR42749">
    <property type="entry name" value="CELL SHAPE-DETERMINING PROTEIN MREB"/>
    <property type="match status" value="1"/>
</dbReference>
<dbReference type="Gene3D" id="3.30.420.40">
    <property type="match status" value="2"/>
</dbReference>
<dbReference type="SUPFAM" id="SSF53067">
    <property type="entry name" value="Actin-like ATPase domain"/>
    <property type="match status" value="2"/>
</dbReference>
<dbReference type="CDD" id="cd10170">
    <property type="entry name" value="ASKHA_NBD_HSP70"/>
    <property type="match status" value="1"/>
</dbReference>
<reference evidence="2" key="1">
    <citation type="submission" date="2021-07" db="EMBL/GenBank/DDBJ databases">
        <authorList>
            <person name="Durling M."/>
        </authorList>
    </citation>
    <scope>NUCLEOTIDE SEQUENCE</scope>
</reference>
<dbReference type="Proteomes" id="UP000696280">
    <property type="component" value="Unassembled WGS sequence"/>
</dbReference>
<dbReference type="OrthoDB" id="2963168at2759"/>
<feature type="compositionally biased region" description="Polar residues" evidence="1">
    <location>
        <begin position="21"/>
        <end position="33"/>
    </location>
</feature>
<dbReference type="EMBL" id="CAJVRL010000083">
    <property type="protein sequence ID" value="CAG8958614.1"/>
    <property type="molecule type" value="Genomic_DNA"/>
</dbReference>
<sequence length="880" mass="98704">MVPKDPSQIKDFEKLFAAFLQSQEQDSNINSSPVKKHHEQQSEDDGDGNENSNADMALSSPQAPSQSARTSKKTNNNQKGPHSKPRNRSTKPPGTRGIAKTHLKPKKPRLSKAIASHDDEFGGLSSPELSKSPQQLRSESSSQAKGKGKARSSQYENGSQLRVPENPTHIVAAEAQPDRKEKLSRRAHSRVSYAPKKKFILGLDYGTTFTSISYYTHSVDDFEFKVLPGDIKSIVNWPMASSSEIRQVPSQSWYPLVPRSKETALNGDQSDDETDTDNPIASTSKVNWSTEIVTHTNQTIDSDAAESFLWGYEVPYFMYKAGTSRNVDRYMDRPKLLLVQTKYTESDRKRLRPRLDGLIRAGIVHRHGESGRPAMQDLEDIIADFLIRIFRHTKQQLQENEGLTDNSEVEFVMTVPVIWHQGSSRIMQNAIARAIHTTGLGTLSYGSIDNLFVASEPESAATYLMGLDNDLMAGDTFVVLDCGGGTVDVAAFDISSTYPLRLAKEVDSQLGDNCGASYLNDNFETRVLERLADENYLDVDGTTREAIVRQLVLDFETYDKRFKDVTKSPESALRIPGLRGDMRRGLKGSEAKRFEDNQLILDSSDYDAIFMPILRRVGKVLRDQLEVVIAKDKMVEKVFLVGGFGAAPSLRSYLRQFLGDLVRELNLQYEIELVTTSAQESVSAIASGAVLRAMDKTGGPARRSHSSYGFLRFEPYSPELIPAHKEQIPEVHPLDGHKFVTTIDYFIYKGMLLKPFHKFSSFTCEHNFELWNEDLLCEEILYVADSPKRSHYHPDHEENKGAQKAGEIITSMKDFLCPEIIVHPGTDKDGNLMGEEHYHVSYELIPVVEGRNLRYETKVRGQVRKTGQISIASAFRPGTY</sequence>
<proteinExistence type="predicted"/>
<evidence type="ECO:0000313" key="3">
    <source>
        <dbReference type="Proteomes" id="UP000696280"/>
    </source>
</evidence>
<protein>
    <submittedName>
        <fullName evidence="2">Uncharacterized protein</fullName>
    </submittedName>
</protein>
<comment type="caution">
    <text evidence="2">The sequence shown here is derived from an EMBL/GenBank/DDBJ whole genome shotgun (WGS) entry which is preliminary data.</text>
</comment>
<dbReference type="InterPro" id="IPR043129">
    <property type="entry name" value="ATPase_NBD"/>
</dbReference>
<evidence type="ECO:0000313" key="2">
    <source>
        <dbReference type="EMBL" id="CAG8958614.1"/>
    </source>
</evidence>